<gene>
    <name evidence="1" type="ORF">KDA_50510</name>
</gene>
<protein>
    <submittedName>
        <fullName evidence="1">Peptidase</fullName>
    </submittedName>
</protein>
<dbReference type="RefSeq" id="WP_126629808.1">
    <property type="nucleotide sequence ID" value="NZ_BIFT01000002.1"/>
</dbReference>
<reference evidence="2" key="1">
    <citation type="submission" date="2018-12" db="EMBL/GenBank/DDBJ databases">
        <title>Tengunoibacter tsumagoiensis gen. nov., sp. nov., Dictyobacter kobayashii sp. nov., D. alpinus sp. nov., and D. joshuensis sp. nov. and description of Dictyobacteraceae fam. nov. within the order Ktedonobacterales isolated from Tengu-no-mugimeshi.</title>
        <authorList>
            <person name="Wang C.M."/>
            <person name="Zheng Y."/>
            <person name="Sakai Y."/>
            <person name="Toyoda A."/>
            <person name="Minakuchi Y."/>
            <person name="Abe K."/>
            <person name="Yokota A."/>
            <person name="Yabe S."/>
        </authorList>
    </citation>
    <scope>NUCLEOTIDE SEQUENCE [LARGE SCALE GENOMIC DNA]</scope>
    <source>
        <strain evidence="2">Uno16</strain>
    </source>
</reference>
<evidence type="ECO:0000313" key="1">
    <source>
        <dbReference type="EMBL" id="GCE29567.1"/>
    </source>
</evidence>
<proteinExistence type="predicted"/>
<dbReference type="AlphaFoldDB" id="A0A402BE89"/>
<comment type="caution">
    <text evidence="1">The sequence shown here is derived from an EMBL/GenBank/DDBJ whole genome shotgun (WGS) entry which is preliminary data.</text>
</comment>
<sequence>MQQKNNKRLRTFVKRAINPIMRNFAFSSHGPFALLRHVGRNSGKTYEIPMMVWPVEGGFVIVLTYGPHVDWLRNLQAASHGSLRWHKQEYVFQKPEYIDASIALAALPPFIKQVLKRNGARHFIKISSQPVTQASDMAHTHS</sequence>
<accession>A0A402BE89</accession>
<dbReference type="EMBL" id="BIFT01000002">
    <property type="protein sequence ID" value="GCE29567.1"/>
    <property type="molecule type" value="Genomic_DNA"/>
</dbReference>
<dbReference type="InterPro" id="IPR012349">
    <property type="entry name" value="Split_barrel_FMN-bd"/>
</dbReference>
<dbReference type="Proteomes" id="UP000287171">
    <property type="component" value="Unassembled WGS sequence"/>
</dbReference>
<organism evidence="1 2">
    <name type="scientific">Dictyobacter alpinus</name>
    <dbReference type="NCBI Taxonomy" id="2014873"/>
    <lineage>
        <taxon>Bacteria</taxon>
        <taxon>Bacillati</taxon>
        <taxon>Chloroflexota</taxon>
        <taxon>Ktedonobacteria</taxon>
        <taxon>Ktedonobacterales</taxon>
        <taxon>Dictyobacteraceae</taxon>
        <taxon>Dictyobacter</taxon>
    </lineage>
</organism>
<dbReference type="OrthoDB" id="3778270at2"/>
<dbReference type="Gene3D" id="2.30.110.10">
    <property type="entry name" value="Electron Transport, Fmn-binding Protein, Chain A"/>
    <property type="match status" value="1"/>
</dbReference>
<evidence type="ECO:0000313" key="2">
    <source>
        <dbReference type="Proteomes" id="UP000287171"/>
    </source>
</evidence>
<keyword evidence="2" id="KW-1185">Reference proteome</keyword>
<name>A0A402BE89_9CHLR</name>